<dbReference type="RefSeq" id="WP_096500848.1">
    <property type="nucleotide sequence ID" value="NZ_AP018165.1"/>
</dbReference>
<evidence type="ECO:0000313" key="2">
    <source>
        <dbReference type="EMBL" id="BAX97334.1"/>
    </source>
</evidence>
<evidence type="ECO:0000313" key="3">
    <source>
        <dbReference type="Proteomes" id="UP000217954"/>
    </source>
</evidence>
<dbReference type="KEGG" id="mste:MSTE_02018"/>
<proteinExistence type="predicted"/>
<gene>
    <name evidence="2" type="ORF">MSTE_02018</name>
</gene>
<accession>A0A1Z4EWL7</accession>
<dbReference type="EMBL" id="AP018165">
    <property type="protein sequence ID" value="BAX97334.1"/>
    <property type="molecule type" value="Genomic_DNA"/>
</dbReference>
<dbReference type="OrthoDB" id="4762256at2"/>
<reference evidence="2 3" key="2">
    <citation type="journal article" date="2017" name="Int. J. Syst. Evol. Microbiol.">
        <title>Mycobacterium stephanolepidis sp. nov., a rapidly growing species related to Mycobacterium chelonae, isolated from marine teleost fish, Stephanolepis cirrhifer.</title>
        <authorList>
            <person name="Fukano H."/>
            <person name="Wada S."/>
            <person name="Kurata O."/>
            <person name="Katayama K."/>
            <person name="Fujiwara N."/>
            <person name="Hoshino Y."/>
        </authorList>
    </citation>
    <scope>NUCLEOTIDE SEQUENCE [LARGE SCALE GENOMIC DNA]</scope>
    <source>
        <strain evidence="2 3">NJB0901</strain>
    </source>
</reference>
<reference evidence="3" key="1">
    <citation type="journal article" date="2017" name="Genome Announc.">
        <title>Complete Genome Sequence of Mycobacterium stephanolepidis.</title>
        <authorList>
            <person name="Fukano H."/>
            <person name="Yoshida M."/>
            <person name="Katayama Y."/>
            <person name="Omatsu T."/>
            <person name="Mizutani T."/>
            <person name="Kurata O."/>
            <person name="Wada S."/>
            <person name="Hoshino Y."/>
        </authorList>
    </citation>
    <scope>NUCLEOTIDE SEQUENCE [LARGE SCALE GENOMIC DNA]</scope>
    <source>
        <strain evidence="3">NJB0901</strain>
    </source>
</reference>
<evidence type="ECO:0000256" key="1">
    <source>
        <dbReference type="SAM" id="MobiDB-lite"/>
    </source>
</evidence>
<organism evidence="2 3">
    <name type="scientific">[Mycobacterium] stephanolepidis</name>
    <dbReference type="NCBI Taxonomy" id="1520670"/>
    <lineage>
        <taxon>Bacteria</taxon>
        <taxon>Bacillati</taxon>
        <taxon>Actinomycetota</taxon>
        <taxon>Actinomycetes</taxon>
        <taxon>Mycobacteriales</taxon>
        <taxon>Mycobacteriaceae</taxon>
        <taxon>Mycobacteroides</taxon>
    </lineage>
</organism>
<sequence length="123" mass="13465">MTGESGLNMGELHLADRAAGRVADEFRKALPQLKDLRLWVMGLDTDMGMGACREGDTWNAIMTQVIQGSDGSVVAAIDALIERVTKMAEWAESAQKEYDETEHRNAEAYPKLDPRGAYPAIPA</sequence>
<dbReference type="Proteomes" id="UP000217954">
    <property type="component" value="Chromosome"/>
</dbReference>
<feature type="compositionally biased region" description="Basic and acidic residues" evidence="1">
    <location>
        <begin position="95"/>
        <end position="114"/>
    </location>
</feature>
<protein>
    <submittedName>
        <fullName evidence="2">Uncharacterized protein</fullName>
    </submittedName>
</protein>
<dbReference type="AlphaFoldDB" id="A0A1Z4EWL7"/>
<feature type="region of interest" description="Disordered" evidence="1">
    <location>
        <begin position="95"/>
        <end position="123"/>
    </location>
</feature>
<name>A0A1Z4EWL7_9MYCO</name>
<keyword evidence="3" id="KW-1185">Reference proteome</keyword>